<dbReference type="EMBL" id="CAJOBS010000873">
    <property type="protein sequence ID" value="CAF4654301.1"/>
    <property type="molecule type" value="Genomic_DNA"/>
</dbReference>
<evidence type="ECO:0000313" key="8">
    <source>
        <dbReference type="EMBL" id="CAF4498260.1"/>
    </source>
</evidence>
<evidence type="ECO:0000313" key="3">
    <source>
        <dbReference type="EMBL" id="CAF3415175.1"/>
    </source>
</evidence>
<dbReference type="EMBL" id="CAJOBR010000343">
    <property type="protein sequence ID" value="CAF4498260.1"/>
    <property type="molecule type" value="Genomic_DNA"/>
</dbReference>
<dbReference type="EMBL" id="CAJOBQ010000059">
    <property type="protein sequence ID" value="CAF4237930.1"/>
    <property type="molecule type" value="Genomic_DNA"/>
</dbReference>
<dbReference type="AlphaFoldDB" id="A0A820DXK2"/>
<dbReference type="EMBL" id="CAJNYV010003780">
    <property type="protein sequence ID" value="CAF3611791.1"/>
    <property type="molecule type" value="Genomic_DNA"/>
</dbReference>
<sequence length="220" mass="24022">MVAIDRVGHVYPSVHLQEMLNLAQKTAPLATPTQYTSTTLHDPVASVMNGNFTQKISPSQFGLANNPSLQFATPGGGFVEVFGPLQTPNNDKFFHDPNPVIIQKKSKPITYVQKINLAYYKPPAPPAPGPVIIKEVRPPQAPAPPPLYVRIQPPPPQQQAPLVIREAPPPRPKHIPTTVLTKVLPAMPTPPPNVQVRNAPDQATLERTLNNMGLTSQYNQ</sequence>
<reference evidence="6" key="1">
    <citation type="submission" date="2021-02" db="EMBL/GenBank/DDBJ databases">
        <authorList>
            <person name="Nowell W R."/>
        </authorList>
    </citation>
    <scope>NUCLEOTIDE SEQUENCE</scope>
</reference>
<dbReference type="Proteomes" id="UP000663869">
    <property type="component" value="Unassembled WGS sequence"/>
</dbReference>
<evidence type="ECO:0000313" key="1">
    <source>
        <dbReference type="EMBL" id="CAF3305945.1"/>
    </source>
</evidence>
<gene>
    <name evidence="2" type="ORF">FME351_LOCUS2264</name>
    <name evidence="5" type="ORF">GRG538_LOCUS29468</name>
    <name evidence="7" type="ORF">HFQ381_LOCUS13944</name>
    <name evidence="4" type="ORF">KIK155_LOCUS21465</name>
    <name evidence="1" type="ORF">LUA448_LOCUS8526</name>
    <name evidence="8" type="ORF">QYT958_LOCUS4459</name>
    <name evidence="3" type="ORF">TIS948_LOCUS28946</name>
    <name evidence="9" type="ORF">TOA249_LOCUS14234</name>
    <name evidence="6" type="ORF">TSG867_LOCUS2284</name>
</gene>
<comment type="caution">
    <text evidence="6">The sequence shown here is derived from an EMBL/GenBank/DDBJ whole genome shotgun (WGS) entry which is preliminary data.</text>
</comment>
<dbReference type="Proteomes" id="UP000663872">
    <property type="component" value="Unassembled WGS sequence"/>
</dbReference>
<dbReference type="Proteomes" id="UP000663848">
    <property type="component" value="Unassembled WGS sequence"/>
</dbReference>
<dbReference type="EMBL" id="CAJNYT010005177">
    <property type="protein sequence ID" value="CAF3718151.1"/>
    <property type="molecule type" value="Genomic_DNA"/>
</dbReference>
<evidence type="ECO:0000313" key="2">
    <source>
        <dbReference type="EMBL" id="CAF3328952.1"/>
    </source>
</evidence>
<dbReference type="Proteomes" id="UP000663833">
    <property type="component" value="Unassembled WGS sequence"/>
</dbReference>
<evidence type="ECO:0000313" key="6">
    <source>
        <dbReference type="EMBL" id="CAF4237930.1"/>
    </source>
</evidence>
<dbReference type="EMBL" id="CAJNXB010005261">
    <property type="protein sequence ID" value="CAF3415175.1"/>
    <property type="molecule type" value="Genomic_DNA"/>
</dbReference>
<organism evidence="6 10">
    <name type="scientific">Rotaria socialis</name>
    <dbReference type="NCBI Taxonomy" id="392032"/>
    <lineage>
        <taxon>Eukaryota</taxon>
        <taxon>Metazoa</taxon>
        <taxon>Spiralia</taxon>
        <taxon>Gnathifera</taxon>
        <taxon>Rotifera</taxon>
        <taxon>Eurotatoria</taxon>
        <taxon>Bdelloidea</taxon>
        <taxon>Philodinida</taxon>
        <taxon>Philodinidae</taxon>
        <taxon>Rotaria</taxon>
    </lineage>
</organism>
<accession>A0A820DXK2</accession>
<dbReference type="Proteomes" id="UP000663862">
    <property type="component" value="Unassembled WGS sequence"/>
</dbReference>
<dbReference type="Proteomes" id="UP000663851">
    <property type="component" value="Unassembled WGS sequence"/>
</dbReference>
<evidence type="ECO:0000313" key="4">
    <source>
        <dbReference type="EMBL" id="CAF3611791.1"/>
    </source>
</evidence>
<evidence type="ECO:0000313" key="7">
    <source>
        <dbReference type="EMBL" id="CAF4307295.1"/>
    </source>
</evidence>
<name>A0A820DXK2_9BILA</name>
<protein>
    <submittedName>
        <fullName evidence="6">Uncharacterized protein</fullName>
    </submittedName>
</protein>
<evidence type="ECO:0000313" key="10">
    <source>
        <dbReference type="Proteomes" id="UP000663862"/>
    </source>
</evidence>
<dbReference type="EMBL" id="CAJNYD010000913">
    <property type="protein sequence ID" value="CAF3305945.1"/>
    <property type="molecule type" value="Genomic_DNA"/>
</dbReference>
<dbReference type="Proteomes" id="UP000663865">
    <property type="component" value="Unassembled WGS sequence"/>
</dbReference>
<evidence type="ECO:0000313" key="9">
    <source>
        <dbReference type="EMBL" id="CAF4654301.1"/>
    </source>
</evidence>
<dbReference type="EMBL" id="CAJNYU010000096">
    <property type="protein sequence ID" value="CAF3328952.1"/>
    <property type="molecule type" value="Genomic_DNA"/>
</dbReference>
<dbReference type="OrthoDB" id="10040938at2759"/>
<dbReference type="Proteomes" id="UP000663838">
    <property type="component" value="Unassembled WGS sequence"/>
</dbReference>
<proteinExistence type="predicted"/>
<dbReference type="EMBL" id="CAJOBO010000894">
    <property type="protein sequence ID" value="CAF4307295.1"/>
    <property type="molecule type" value="Genomic_DNA"/>
</dbReference>
<dbReference type="Proteomes" id="UP000663825">
    <property type="component" value="Unassembled WGS sequence"/>
</dbReference>
<evidence type="ECO:0000313" key="5">
    <source>
        <dbReference type="EMBL" id="CAF3718151.1"/>
    </source>
</evidence>